<dbReference type="Gene3D" id="1.20.58.390">
    <property type="entry name" value="Neurotransmitter-gated ion-channel transmembrane domain"/>
    <property type="match status" value="1"/>
</dbReference>
<keyword evidence="11" id="KW-1071">Ligand-gated ion channel</keyword>
<evidence type="ECO:0000313" key="18">
    <source>
        <dbReference type="EnsemblMetazoa" id="HelroP88426"/>
    </source>
</evidence>
<reference evidence="17 19" key="2">
    <citation type="journal article" date="2013" name="Nature">
        <title>Insights into bilaterian evolution from three spiralian genomes.</title>
        <authorList>
            <person name="Simakov O."/>
            <person name="Marletaz F."/>
            <person name="Cho S.J."/>
            <person name="Edsinger-Gonzales E."/>
            <person name="Havlak P."/>
            <person name="Hellsten U."/>
            <person name="Kuo D.H."/>
            <person name="Larsson T."/>
            <person name="Lv J."/>
            <person name="Arendt D."/>
            <person name="Savage R."/>
            <person name="Osoegawa K."/>
            <person name="de Jong P."/>
            <person name="Grimwood J."/>
            <person name="Chapman J.A."/>
            <person name="Shapiro H."/>
            <person name="Aerts A."/>
            <person name="Otillar R.P."/>
            <person name="Terry A.Y."/>
            <person name="Boore J.L."/>
            <person name="Grigoriev I.V."/>
            <person name="Lindberg D.R."/>
            <person name="Seaver E.C."/>
            <person name="Weisblat D.A."/>
            <person name="Putnam N.H."/>
            <person name="Rokhsar D.S."/>
        </authorList>
    </citation>
    <scope>NUCLEOTIDE SEQUENCE</scope>
</reference>
<keyword evidence="9" id="KW-0675">Receptor</keyword>
<dbReference type="GO" id="GO:0007268">
    <property type="term" value="P:chemical synaptic transmission"/>
    <property type="evidence" value="ECO:0000318"/>
    <property type="project" value="GO_Central"/>
</dbReference>
<dbReference type="InterPro" id="IPR036734">
    <property type="entry name" value="Neur_chan_lig-bd_sf"/>
</dbReference>
<keyword evidence="8" id="KW-1015">Disulfide bond</keyword>
<reference evidence="18" key="3">
    <citation type="submission" date="2015-06" db="UniProtKB">
        <authorList>
            <consortium name="EnsemblMetazoa"/>
        </authorList>
    </citation>
    <scope>IDENTIFICATION</scope>
</reference>
<dbReference type="InterPro" id="IPR036719">
    <property type="entry name" value="Neuro-gated_channel_TM_sf"/>
</dbReference>
<dbReference type="GO" id="GO:0045211">
    <property type="term" value="C:postsynaptic membrane"/>
    <property type="evidence" value="ECO:0007669"/>
    <property type="project" value="InterPro"/>
</dbReference>
<dbReference type="FunFam" id="2.70.170.10:FF:000028">
    <property type="entry name" value="AcetylCholine Receptor"/>
    <property type="match status" value="1"/>
</dbReference>
<sequence length="187" mass="21772">WKDQMLSWSPSDFGDIEVISVPIQKIWKPDIVLYNFADQRLKEHREALAVISNTGSVIWYPPGIFKSTCWIDIIYFPFDVQQCHLKFGSWTYDGYKLDLNLPAEKGADLSDYMESNEWMLVNYVGIKNLKFYKCCEEPYIDLTFNLTLKRIPFTFVFILIIPCILLSVLTLVSFWLPPETPAKILLG</sequence>
<evidence type="ECO:0000256" key="12">
    <source>
        <dbReference type="ARBA" id="ARBA00023303"/>
    </source>
</evidence>
<dbReference type="KEGG" id="hro:HELRODRAFT_88426"/>
<evidence type="ECO:0000313" key="19">
    <source>
        <dbReference type="Proteomes" id="UP000015101"/>
    </source>
</evidence>
<feature type="domain" description="Neurotransmitter-gated ion-channel ligand-binding" evidence="15">
    <location>
        <begin position="1"/>
        <end position="150"/>
    </location>
</feature>
<dbReference type="GO" id="GO:0004888">
    <property type="term" value="F:transmembrane signaling receptor activity"/>
    <property type="evidence" value="ECO:0007669"/>
    <property type="project" value="InterPro"/>
</dbReference>
<reference evidence="19" key="1">
    <citation type="submission" date="2012-12" db="EMBL/GenBank/DDBJ databases">
        <authorList>
            <person name="Hellsten U."/>
            <person name="Grimwood J."/>
            <person name="Chapman J.A."/>
            <person name="Shapiro H."/>
            <person name="Aerts A."/>
            <person name="Otillar R.P."/>
            <person name="Terry A.Y."/>
            <person name="Boore J.L."/>
            <person name="Simakov O."/>
            <person name="Marletaz F."/>
            <person name="Cho S.-J."/>
            <person name="Edsinger-Gonzales E."/>
            <person name="Havlak P."/>
            <person name="Kuo D.-H."/>
            <person name="Larsson T."/>
            <person name="Lv J."/>
            <person name="Arendt D."/>
            <person name="Savage R."/>
            <person name="Osoegawa K."/>
            <person name="de Jong P."/>
            <person name="Lindberg D.R."/>
            <person name="Seaver E.C."/>
            <person name="Weisblat D.A."/>
            <person name="Putnam N.H."/>
            <person name="Grigoriev I.V."/>
            <person name="Rokhsar D.S."/>
        </authorList>
    </citation>
    <scope>NUCLEOTIDE SEQUENCE</scope>
</reference>
<proteinExistence type="predicted"/>
<dbReference type="GO" id="GO:0045202">
    <property type="term" value="C:synapse"/>
    <property type="evidence" value="ECO:0000318"/>
    <property type="project" value="GO_Central"/>
</dbReference>
<dbReference type="PANTHER" id="PTHR18945">
    <property type="entry name" value="NEUROTRANSMITTER GATED ION CHANNEL"/>
    <property type="match status" value="1"/>
</dbReference>
<dbReference type="RefSeq" id="XP_009028214.1">
    <property type="nucleotide sequence ID" value="XM_009029966.1"/>
</dbReference>
<feature type="transmembrane region" description="Helical" evidence="14">
    <location>
        <begin position="153"/>
        <end position="176"/>
    </location>
</feature>
<evidence type="ECO:0000256" key="11">
    <source>
        <dbReference type="ARBA" id="ARBA00023286"/>
    </source>
</evidence>
<dbReference type="Proteomes" id="UP000015101">
    <property type="component" value="Unassembled WGS sequence"/>
</dbReference>
<keyword evidence="6" id="KW-0406">Ion transport</keyword>
<evidence type="ECO:0000256" key="7">
    <source>
        <dbReference type="ARBA" id="ARBA00023136"/>
    </source>
</evidence>
<gene>
    <name evidence="18" type="primary">20216870</name>
    <name evidence="17" type="ORF">HELRODRAFT_88426</name>
</gene>
<dbReference type="GO" id="GO:0022848">
    <property type="term" value="F:acetylcholine-gated monoatomic cation-selective channel activity"/>
    <property type="evidence" value="ECO:0000318"/>
    <property type="project" value="GO_Central"/>
</dbReference>
<dbReference type="Pfam" id="PF02931">
    <property type="entry name" value="Neur_chan_LBD"/>
    <property type="match status" value="1"/>
</dbReference>
<dbReference type="InterPro" id="IPR006029">
    <property type="entry name" value="Neurotrans-gated_channel_TM"/>
</dbReference>
<dbReference type="EMBL" id="AMQM01007354">
    <property type="status" value="NOT_ANNOTATED_CDS"/>
    <property type="molecule type" value="Genomic_DNA"/>
</dbReference>
<evidence type="ECO:0000256" key="5">
    <source>
        <dbReference type="ARBA" id="ARBA00023018"/>
    </source>
</evidence>
<evidence type="ECO:0000256" key="13">
    <source>
        <dbReference type="ARBA" id="ARBA00034099"/>
    </source>
</evidence>
<dbReference type="InterPro" id="IPR038050">
    <property type="entry name" value="Neuro_actylchol_rec"/>
</dbReference>
<dbReference type="STRING" id="6412.T1G723"/>
<keyword evidence="1" id="KW-0813">Transport</keyword>
<dbReference type="SUPFAM" id="SSF90112">
    <property type="entry name" value="Neurotransmitter-gated ion-channel transmembrane pore"/>
    <property type="match status" value="1"/>
</dbReference>
<dbReference type="AlphaFoldDB" id="T1G723"/>
<dbReference type="GO" id="GO:0005892">
    <property type="term" value="C:acetylcholine-gated channel complex"/>
    <property type="evidence" value="ECO:0000318"/>
    <property type="project" value="GO_Central"/>
</dbReference>
<dbReference type="SUPFAM" id="SSF63712">
    <property type="entry name" value="Nicotinic receptor ligand binding domain-like"/>
    <property type="match status" value="1"/>
</dbReference>
<keyword evidence="4 14" id="KW-1133">Transmembrane helix</keyword>
<dbReference type="OMA" id="YANSSEM"/>
<evidence type="ECO:0000313" key="17">
    <source>
        <dbReference type="EMBL" id="ESN93689.1"/>
    </source>
</evidence>
<dbReference type="Pfam" id="PF02932">
    <property type="entry name" value="Neur_chan_memb"/>
    <property type="match status" value="1"/>
</dbReference>
<evidence type="ECO:0000256" key="9">
    <source>
        <dbReference type="ARBA" id="ARBA00023170"/>
    </source>
</evidence>
<evidence type="ECO:0000256" key="3">
    <source>
        <dbReference type="ARBA" id="ARBA00022692"/>
    </source>
</evidence>
<protein>
    <submittedName>
        <fullName evidence="17 18">Uncharacterized protein</fullName>
    </submittedName>
</protein>
<dbReference type="InterPro" id="IPR006202">
    <property type="entry name" value="Neur_chan_lig-bd"/>
</dbReference>
<evidence type="ECO:0000259" key="16">
    <source>
        <dbReference type="Pfam" id="PF02932"/>
    </source>
</evidence>
<dbReference type="PRINTS" id="PR00254">
    <property type="entry name" value="NICOTINICR"/>
</dbReference>
<keyword evidence="2" id="KW-1003">Cell membrane</keyword>
<keyword evidence="5" id="KW-0770">Synapse</keyword>
<dbReference type="InterPro" id="IPR006201">
    <property type="entry name" value="Neur_channel"/>
</dbReference>
<evidence type="ECO:0000256" key="4">
    <source>
        <dbReference type="ARBA" id="ARBA00022989"/>
    </source>
</evidence>
<name>T1G723_HELRO</name>
<evidence type="ECO:0000256" key="2">
    <source>
        <dbReference type="ARBA" id="ARBA00022475"/>
    </source>
</evidence>
<keyword evidence="3 14" id="KW-0812">Transmembrane</keyword>
<dbReference type="InterPro" id="IPR018000">
    <property type="entry name" value="Neurotransmitter_ion_chnl_CS"/>
</dbReference>
<evidence type="ECO:0000256" key="6">
    <source>
        <dbReference type="ARBA" id="ARBA00023065"/>
    </source>
</evidence>
<dbReference type="GO" id="GO:0043005">
    <property type="term" value="C:neuron projection"/>
    <property type="evidence" value="ECO:0000318"/>
    <property type="project" value="GO_Central"/>
</dbReference>
<evidence type="ECO:0000256" key="10">
    <source>
        <dbReference type="ARBA" id="ARBA00023180"/>
    </source>
</evidence>
<feature type="domain" description="Neurotransmitter-gated ion-channel transmembrane" evidence="16">
    <location>
        <begin position="159"/>
        <end position="187"/>
    </location>
</feature>
<keyword evidence="7 14" id="KW-0472">Membrane</keyword>
<keyword evidence="12" id="KW-0407">Ion channel</keyword>
<evidence type="ECO:0000256" key="8">
    <source>
        <dbReference type="ARBA" id="ARBA00023157"/>
    </source>
</evidence>
<dbReference type="eggNOG" id="KOG3646">
    <property type="taxonomic scope" value="Eukaryota"/>
</dbReference>
<dbReference type="EMBL" id="KB097599">
    <property type="protein sequence ID" value="ESN93689.1"/>
    <property type="molecule type" value="Genomic_DNA"/>
</dbReference>
<evidence type="ECO:0000256" key="14">
    <source>
        <dbReference type="SAM" id="Phobius"/>
    </source>
</evidence>
<evidence type="ECO:0000259" key="15">
    <source>
        <dbReference type="Pfam" id="PF02931"/>
    </source>
</evidence>
<dbReference type="Gene3D" id="2.70.170.10">
    <property type="entry name" value="Neurotransmitter-gated ion-channel ligand-binding domain"/>
    <property type="match status" value="1"/>
</dbReference>
<dbReference type="InterPro" id="IPR002394">
    <property type="entry name" value="Nicotinic_acetylcholine_rcpt"/>
</dbReference>
<dbReference type="GO" id="GO:0098662">
    <property type="term" value="P:inorganic cation transmembrane transport"/>
    <property type="evidence" value="ECO:0000318"/>
    <property type="project" value="GO_Central"/>
</dbReference>
<dbReference type="PROSITE" id="PS00236">
    <property type="entry name" value="NEUROTR_ION_CHANNEL"/>
    <property type="match status" value="1"/>
</dbReference>
<dbReference type="GO" id="GO:0034220">
    <property type="term" value="P:monoatomic ion transmembrane transport"/>
    <property type="evidence" value="ECO:0000318"/>
    <property type="project" value="GO_Central"/>
</dbReference>
<organism evidence="18 19">
    <name type="scientific">Helobdella robusta</name>
    <name type="common">Californian leech</name>
    <dbReference type="NCBI Taxonomy" id="6412"/>
    <lineage>
        <taxon>Eukaryota</taxon>
        <taxon>Metazoa</taxon>
        <taxon>Spiralia</taxon>
        <taxon>Lophotrochozoa</taxon>
        <taxon>Annelida</taxon>
        <taxon>Clitellata</taxon>
        <taxon>Hirudinea</taxon>
        <taxon>Rhynchobdellida</taxon>
        <taxon>Glossiphoniidae</taxon>
        <taxon>Helobdella</taxon>
    </lineage>
</organism>
<comment type="subcellular location">
    <subcellularLocation>
        <location evidence="13">Synaptic cell membrane</location>
        <topology evidence="13">Multi-pass membrane protein</topology>
    </subcellularLocation>
</comment>
<dbReference type="CTD" id="20216870"/>
<dbReference type="HOGENOM" id="CLU_018074_2_2_1"/>
<dbReference type="InParanoid" id="T1G723"/>
<dbReference type="GO" id="GO:0005886">
    <property type="term" value="C:plasma membrane"/>
    <property type="evidence" value="ECO:0000318"/>
    <property type="project" value="GO_Central"/>
</dbReference>
<dbReference type="EnsemblMetazoa" id="HelroT88426">
    <property type="protein sequence ID" value="HelroP88426"/>
    <property type="gene ID" value="HelroG88426"/>
</dbReference>
<evidence type="ECO:0000256" key="1">
    <source>
        <dbReference type="ARBA" id="ARBA00022448"/>
    </source>
</evidence>
<dbReference type="GO" id="GO:0042391">
    <property type="term" value="P:regulation of membrane potential"/>
    <property type="evidence" value="ECO:0000318"/>
    <property type="project" value="GO_Central"/>
</dbReference>
<keyword evidence="19" id="KW-1185">Reference proteome</keyword>
<dbReference type="OrthoDB" id="5975154at2759"/>
<keyword evidence="10" id="KW-0325">Glycoprotein</keyword>
<dbReference type="GeneID" id="20216870"/>
<accession>T1G723</accession>